<proteinExistence type="predicted"/>
<sequence>MTGVTHSDEQGLISRWSDGDQTAVEYRYDAQGRCIYTVGSGGYYPGRSRRSPGLSTRTGR</sequence>
<dbReference type="EMBL" id="CP016176">
    <property type="protein sequence ID" value="AOM41991.1"/>
    <property type="molecule type" value="Genomic_DNA"/>
</dbReference>
<accession>A0ABM6DVE8</accession>
<organism evidence="2 3">
    <name type="scientific">Xenorhabdus hominickii</name>
    <dbReference type="NCBI Taxonomy" id="351679"/>
    <lineage>
        <taxon>Bacteria</taxon>
        <taxon>Pseudomonadati</taxon>
        <taxon>Pseudomonadota</taxon>
        <taxon>Gammaproteobacteria</taxon>
        <taxon>Enterobacterales</taxon>
        <taxon>Morganellaceae</taxon>
        <taxon>Xenorhabdus</taxon>
    </lineage>
</organism>
<dbReference type="InterPro" id="IPR031325">
    <property type="entry name" value="RHS_repeat"/>
</dbReference>
<evidence type="ECO:0000256" key="1">
    <source>
        <dbReference type="SAM" id="MobiDB-lite"/>
    </source>
</evidence>
<reference evidence="2 3" key="1">
    <citation type="submission" date="2016-06" db="EMBL/GenBank/DDBJ databases">
        <title>Bacterial characters and pathogenicity of Xenorhabdus hominickii from an entomopathogenic nematode, Steinernema monticolum.</title>
        <authorList>
            <person name="Park Y."/>
            <person name="Kim Y."/>
        </authorList>
    </citation>
    <scope>NUCLEOTIDE SEQUENCE [LARGE SCALE GENOMIC DNA]</scope>
    <source>
        <strain evidence="2 3">ANU1</strain>
    </source>
</reference>
<keyword evidence="3" id="KW-1185">Reference proteome</keyword>
<name>A0ABM6DVE8_XENHO</name>
<dbReference type="Proteomes" id="UP000094600">
    <property type="component" value="Chromosome"/>
</dbReference>
<gene>
    <name evidence="2" type="ORF">A9255_16340</name>
</gene>
<feature type="region of interest" description="Disordered" evidence="1">
    <location>
        <begin position="41"/>
        <end position="60"/>
    </location>
</feature>
<protein>
    <submittedName>
        <fullName evidence="2">Uncharacterized protein</fullName>
    </submittedName>
</protein>
<evidence type="ECO:0000313" key="2">
    <source>
        <dbReference type="EMBL" id="AOM41991.1"/>
    </source>
</evidence>
<dbReference type="Pfam" id="PF05593">
    <property type="entry name" value="RHS_repeat"/>
    <property type="match status" value="1"/>
</dbReference>
<evidence type="ECO:0000313" key="3">
    <source>
        <dbReference type="Proteomes" id="UP000094600"/>
    </source>
</evidence>